<name>A0A4P9K4G1_9GAMM</name>
<feature type="domain" description="EAL" evidence="5">
    <location>
        <begin position="351"/>
        <end position="605"/>
    </location>
</feature>
<dbReference type="SUPFAM" id="SSF141868">
    <property type="entry name" value="EAL domain-like"/>
    <property type="match status" value="1"/>
</dbReference>
<dbReference type="PROSITE" id="PS50883">
    <property type="entry name" value="EAL"/>
    <property type="match status" value="1"/>
</dbReference>
<dbReference type="FunFam" id="3.20.20.450:FF:000001">
    <property type="entry name" value="Cyclic di-GMP phosphodiesterase yahA"/>
    <property type="match status" value="1"/>
</dbReference>
<keyword evidence="8" id="KW-1185">Reference proteome</keyword>
<dbReference type="PANTHER" id="PTHR44757:SF2">
    <property type="entry name" value="BIOFILM ARCHITECTURE MAINTENANCE PROTEIN MBAA"/>
    <property type="match status" value="1"/>
</dbReference>
<dbReference type="PROSITE" id="PS50887">
    <property type="entry name" value="GGDEF"/>
    <property type="match status" value="1"/>
</dbReference>
<keyword evidence="2" id="KW-0973">c-di-GMP</keyword>
<dbReference type="SMART" id="SM00052">
    <property type="entry name" value="EAL"/>
    <property type="match status" value="1"/>
</dbReference>
<dbReference type="NCBIfam" id="TIGR00254">
    <property type="entry name" value="GGDEF"/>
    <property type="match status" value="1"/>
</dbReference>
<dbReference type="CDD" id="cd00130">
    <property type="entry name" value="PAS"/>
    <property type="match status" value="1"/>
</dbReference>
<feature type="domain" description="GGDEF" evidence="6">
    <location>
        <begin position="207"/>
        <end position="342"/>
    </location>
</feature>
<evidence type="ECO:0000313" key="8">
    <source>
        <dbReference type="Proteomes" id="UP000304864"/>
    </source>
</evidence>
<dbReference type="InterPro" id="IPR001633">
    <property type="entry name" value="EAL_dom"/>
</dbReference>
<sequence length="609" mass="68894">MNTLNAEQQAQLSRRMNRERLARKSAERLLERKSLELFNINQSLQQTNNEIKKLSVAIEQSPNAVIITDTDAIIEYTNPSFSQLTGWQADEIRGKKTSILSSHLTPDSTYKNLWETITSGQVWHGEIYNNKKNGEQYLEHVTISPIFDENHEIRHYLSISEDITLKKEYEKQIHQLAHHDSLTGLLNRYSLYDRLKHEIDNAEHQNAQLAVMFLDLDRFKPINDTYGHKGGDQLLVEIGQLLTEVTAEHCTILARLGGDEFVAVIPFLEDPIIAAKLAQDILTALEEPIQIDKKHKAQTSASIGIAIYPNDGLSAAELLKNADTAMYHVKDLGRGDYEFFTEDMNKAVEERLILARELKLAVAENKLELYYQPKITQESNRLCGVEALLRWNHPELGFISPEKFIPIAEDNDLIIELGLWVIKSAFAQLISWQEKGLPSIKIAINISTKQLQTQGFVGSVERALHEFQVPPQLIEFEITESAAMDDPLKSIENLKALRNIGIDIAIDDFGTGYSSLAYLKSLPIQVLKIDKSFVMAMDKDENSAAIAKAIISLGHDLGYKIVAEGVETQQHIDALSSYHCDLLQGYFFSRPLPSIEMEKYMLSADICRH</sequence>
<dbReference type="SMART" id="SM00267">
    <property type="entry name" value="GGDEF"/>
    <property type="match status" value="1"/>
</dbReference>
<evidence type="ECO:0000259" key="6">
    <source>
        <dbReference type="PROSITE" id="PS50887"/>
    </source>
</evidence>
<dbReference type="InterPro" id="IPR043128">
    <property type="entry name" value="Rev_trsase/Diguanyl_cyclase"/>
</dbReference>
<evidence type="ECO:0000259" key="5">
    <source>
        <dbReference type="PROSITE" id="PS50883"/>
    </source>
</evidence>
<dbReference type="CDD" id="cd01949">
    <property type="entry name" value="GGDEF"/>
    <property type="match status" value="1"/>
</dbReference>
<dbReference type="Proteomes" id="UP000304864">
    <property type="component" value="Chromosome"/>
</dbReference>
<dbReference type="InterPro" id="IPR000700">
    <property type="entry name" value="PAS-assoc_C"/>
</dbReference>
<dbReference type="EMBL" id="CP040602">
    <property type="protein sequence ID" value="QCU89798.1"/>
    <property type="molecule type" value="Genomic_DNA"/>
</dbReference>
<dbReference type="Pfam" id="PF13426">
    <property type="entry name" value="PAS_9"/>
    <property type="match status" value="1"/>
</dbReference>
<gene>
    <name evidence="7" type="ORF">FE785_03670</name>
</gene>
<dbReference type="PROSITE" id="PS50112">
    <property type="entry name" value="PAS"/>
    <property type="match status" value="1"/>
</dbReference>
<dbReference type="InterPro" id="IPR000160">
    <property type="entry name" value="GGDEF_dom"/>
</dbReference>
<feature type="domain" description="PAS" evidence="3">
    <location>
        <begin position="50"/>
        <end position="108"/>
    </location>
</feature>
<dbReference type="SUPFAM" id="SSF55785">
    <property type="entry name" value="PYP-like sensor domain (PAS domain)"/>
    <property type="match status" value="1"/>
</dbReference>
<evidence type="ECO:0000259" key="3">
    <source>
        <dbReference type="PROSITE" id="PS50112"/>
    </source>
</evidence>
<evidence type="ECO:0000256" key="1">
    <source>
        <dbReference type="ARBA" id="ARBA00012282"/>
    </source>
</evidence>
<dbReference type="NCBIfam" id="TIGR00229">
    <property type="entry name" value="sensory_box"/>
    <property type="match status" value="1"/>
</dbReference>
<dbReference type="SMART" id="SM00086">
    <property type="entry name" value="PAC"/>
    <property type="match status" value="1"/>
</dbReference>
<dbReference type="AlphaFoldDB" id="A0A4P9K4G1"/>
<protein>
    <recommendedName>
        <fullName evidence="1">cyclic-guanylate-specific phosphodiesterase</fullName>
        <ecNumber evidence="1">3.1.4.52</ecNumber>
    </recommendedName>
</protein>
<dbReference type="InterPro" id="IPR000014">
    <property type="entry name" value="PAS"/>
</dbReference>
<dbReference type="PROSITE" id="PS50113">
    <property type="entry name" value="PAC"/>
    <property type="match status" value="1"/>
</dbReference>
<dbReference type="CDD" id="cd01948">
    <property type="entry name" value="EAL"/>
    <property type="match status" value="1"/>
</dbReference>
<dbReference type="GO" id="GO:0071111">
    <property type="term" value="F:cyclic-guanylate-specific phosphodiesterase activity"/>
    <property type="evidence" value="ECO:0007669"/>
    <property type="project" value="UniProtKB-EC"/>
</dbReference>
<dbReference type="InterPro" id="IPR035919">
    <property type="entry name" value="EAL_sf"/>
</dbReference>
<dbReference type="KEGG" id="thig:FE785_03670"/>
<dbReference type="InterPro" id="IPR029787">
    <property type="entry name" value="Nucleotide_cyclase"/>
</dbReference>
<dbReference type="Pfam" id="PF00563">
    <property type="entry name" value="EAL"/>
    <property type="match status" value="1"/>
</dbReference>
<feature type="domain" description="PAC" evidence="4">
    <location>
        <begin position="121"/>
        <end position="175"/>
    </location>
</feature>
<dbReference type="EC" id="3.1.4.52" evidence="1"/>
<dbReference type="Gene3D" id="3.30.70.270">
    <property type="match status" value="1"/>
</dbReference>
<dbReference type="Pfam" id="PF00990">
    <property type="entry name" value="GGDEF"/>
    <property type="match status" value="1"/>
</dbReference>
<dbReference type="Gene3D" id="3.30.450.20">
    <property type="entry name" value="PAS domain"/>
    <property type="match status" value="1"/>
</dbReference>
<proteinExistence type="predicted"/>
<dbReference type="OrthoDB" id="9813913at2"/>
<dbReference type="RefSeq" id="WP_138564475.1">
    <property type="nucleotide sequence ID" value="NZ_CP040602.1"/>
</dbReference>
<dbReference type="SUPFAM" id="SSF55073">
    <property type="entry name" value="Nucleotide cyclase"/>
    <property type="match status" value="1"/>
</dbReference>
<dbReference type="InterPro" id="IPR052155">
    <property type="entry name" value="Biofilm_reg_signaling"/>
</dbReference>
<dbReference type="Gene3D" id="3.20.20.450">
    <property type="entry name" value="EAL domain"/>
    <property type="match status" value="1"/>
</dbReference>
<evidence type="ECO:0000313" key="7">
    <source>
        <dbReference type="EMBL" id="QCU89798.1"/>
    </source>
</evidence>
<dbReference type="SMART" id="SM00091">
    <property type="entry name" value="PAS"/>
    <property type="match status" value="1"/>
</dbReference>
<reference evidence="7 8" key="1">
    <citation type="submission" date="2019-05" db="EMBL/GenBank/DDBJ databases">
        <title>Thiomicrorhabdus sediminis sp. nov, a novel sulfur-oxidizing bacterium isolated from coastal sediment.</title>
        <authorList>
            <person name="Liu X."/>
        </authorList>
    </citation>
    <scope>NUCLEOTIDE SEQUENCE [LARGE SCALE GENOMIC DNA]</scope>
    <source>
        <strain evidence="7 8">G1</strain>
    </source>
</reference>
<organism evidence="7 8">
    <name type="scientific">Thiomicrorhabdus sediminis</name>
    <dbReference type="NCBI Taxonomy" id="2580412"/>
    <lineage>
        <taxon>Bacteria</taxon>
        <taxon>Pseudomonadati</taxon>
        <taxon>Pseudomonadota</taxon>
        <taxon>Gammaproteobacteria</taxon>
        <taxon>Thiotrichales</taxon>
        <taxon>Piscirickettsiaceae</taxon>
        <taxon>Thiomicrorhabdus</taxon>
    </lineage>
</organism>
<dbReference type="PANTHER" id="PTHR44757">
    <property type="entry name" value="DIGUANYLATE CYCLASE DGCP"/>
    <property type="match status" value="1"/>
</dbReference>
<evidence type="ECO:0000259" key="4">
    <source>
        <dbReference type="PROSITE" id="PS50113"/>
    </source>
</evidence>
<dbReference type="InterPro" id="IPR035965">
    <property type="entry name" value="PAS-like_dom_sf"/>
</dbReference>
<dbReference type="InterPro" id="IPR001610">
    <property type="entry name" value="PAC"/>
</dbReference>
<accession>A0A4P9K4G1</accession>
<evidence type="ECO:0000256" key="2">
    <source>
        <dbReference type="ARBA" id="ARBA00022636"/>
    </source>
</evidence>